<dbReference type="InterPro" id="IPR001901">
    <property type="entry name" value="Translocase_SecE/Sec61-g"/>
</dbReference>
<dbReference type="PANTHER" id="PTHR33910:SF1">
    <property type="entry name" value="PROTEIN TRANSLOCASE SUBUNIT SECE"/>
    <property type="match status" value="1"/>
</dbReference>
<comment type="subcellular location">
    <subcellularLocation>
        <location evidence="1">Membrane</location>
    </subcellularLocation>
</comment>
<dbReference type="NCBIfam" id="NF004371">
    <property type="entry name" value="PRK05740.1-1"/>
    <property type="match status" value="1"/>
</dbReference>
<feature type="transmembrane region" description="Helical" evidence="9">
    <location>
        <begin position="17"/>
        <end position="36"/>
    </location>
</feature>
<comment type="caution">
    <text evidence="10">The sequence shown here is derived from an EMBL/GenBank/DDBJ whole genome shotgun (WGS) entry which is preliminary data.</text>
</comment>
<feature type="transmembrane region" description="Helical" evidence="9">
    <location>
        <begin position="95"/>
        <end position="119"/>
    </location>
</feature>
<name>A0ABV8CNI9_9GAMM</name>
<keyword evidence="3 9" id="KW-1003">Cell membrane</keyword>
<evidence type="ECO:0000256" key="6">
    <source>
        <dbReference type="ARBA" id="ARBA00022989"/>
    </source>
</evidence>
<dbReference type="Proteomes" id="UP001595692">
    <property type="component" value="Unassembled WGS sequence"/>
</dbReference>
<dbReference type="NCBIfam" id="NF004372">
    <property type="entry name" value="PRK05740.1-2"/>
    <property type="match status" value="1"/>
</dbReference>
<keyword evidence="11" id="KW-1185">Reference proteome</keyword>
<evidence type="ECO:0000256" key="9">
    <source>
        <dbReference type="HAMAP-Rule" id="MF_00422"/>
    </source>
</evidence>
<protein>
    <recommendedName>
        <fullName evidence="9">Protein translocase subunit SecE</fullName>
    </recommendedName>
</protein>
<dbReference type="NCBIfam" id="TIGR00964">
    <property type="entry name" value="secE_bact"/>
    <property type="match status" value="1"/>
</dbReference>
<evidence type="ECO:0000256" key="5">
    <source>
        <dbReference type="ARBA" id="ARBA00022927"/>
    </source>
</evidence>
<organism evidence="10 11">
    <name type="scientific">Pseudaeromonas sharmana</name>
    <dbReference type="NCBI Taxonomy" id="328412"/>
    <lineage>
        <taxon>Bacteria</taxon>
        <taxon>Pseudomonadati</taxon>
        <taxon>Pseudomonadota</taxon>
        <taxon>Gammaproteobacteria</taxon>
        <taxon>Aeromonadales</taxon>
        <taxon>Aeromonadaceae</taxon>
        <taxon>Pseudaeromonas</taxon>
    </lineage>
</organism>
<keyword evidence="4 9" id="KW-0812">Transmembrane</keyword>
<proteinExistence type="inferred from homology"/>
<evidence type="ECO:0000256" key="1">
    <source>
        <dbReference type="ARBA" id="ARBA00004370"/>
    </source>
</evidence>
<gene>
    <name evidence="9 10" type="primary">secE</name>
    <name evidence="10" type="ORF">ACFOSS_09560</name>
</gene>
<evidence type="ECO:0000256" key="8">
    <source>
        <dbReference type="ARBA" id="ARBA00023136"/>
    </source>
</evidence>
<evidence type="ECO:0000313" key="11">
    <source>
        <dbReference type="Proteomes" id="UP001595692"/>
    </source>
</evidence>
<keyword evidence="6 9" id="KW-1133">Transmembrane helix</keyword>
<comment type="caution">
    <text evidence="9">Lacks conserved residue(s) required for the propagation of feature annotation.</text>
</comment>
<evidence type="ECO:0000256" key="2">
    <source>
        <dbReference type="ARBA" id="ARBA00022448"/>
    </source>
</evidence>
<dbReference type="PANTHER" id="PTHR33910">
    <property type="entry name" value="PROTEIN TRANSLOCASE SUBUNIT SECE"/>
    <property type="match status" value="1"/>
</dbReference>
<dbReference type="PRINTS" id="PR01650">
    <property type="entry name" value="SECETRNLCASE"/>
</dbReference>
<dbReference type="EMBL" id="JBHSAF010000011">
    <property type="protein sequence ID" value="MFC3913713.1"/>
    <property type="molecule type" value="Genomic_DNA"/>
</dbReference>
<reference evidence="11" key="1">
    <citation type="journal article" date="2019" name="Int. J. Syst. Evol. Microbiol.">
        <title>The Global Catalogue of Microorganisms (GCM) 10K type strain sequencing project: providing services to taxonomists for standard genome sequencing and annotation.</title>
        <authorList>
            <consortium name="The Broad Institute Genomics Platform"/>
            <consortium name="The Broad Institute Genome Sequencing Center for Infectious Disease"/>
            <person name="Wu L."/>
            <person name="Ma J."/>
        </authorList>
    </citation>
    <scope>NUCLEOTIDE SEQUENCE [LARGE SCALE GENOMIC DNA]</scope>
    <source>
        <strain evidence="11">CCUG 54939</strain>
    </source>
</reference>
<comment type="function">
    <text evidence="9">Essential subunit of the Sec protein translocation channel SecYEG. Clamps together the 2 halves of SecY. May contact the channel plug during translocation.</text>
</comment>
<accession>A0ABV8CNI9</accession>
<feature type="transmembrane region" description="Helical" evidence="9">
    <location>
        <begin position="42"/>
        <end position="63"/>
    </location>
</feature>
<comment type="similarity">
    <text evidence="9">Belongs to the SecE/SEC61-gamma family.</text>
</comment>
<evidence type="ECO:0000256" key="3">
    <source>
        <dbReference type="ARBA" id="ARBA00022475"/>
    </source>
</evidence>
<dbReference type="HAMAP" id="MF_00422">
    <property type="entry name" value="SecE"/>
    <property type="match status" value="1"/>
</dbReference>
<keyword evidence="5 9" id="KW-0653">Protein transport</keyword>
<dbReference type="Pfam" id="PF00584">
    <property type="entry name" value="SecE"/>
    <property type="match status" value="1"/>
</dbReference>
<dbReference type="Gene3D" id="1.20.5.1030">
    <property type="entry name" value="Preprotein translocase secy subunit"/>
    <property type="match status" value="1"/>
</dbReference>
<keyword evidence="2 9" id="KW-0813">Transport</keyword>
<dbReference type="RefSeq" id="WP_377152109.1">
    <property type="nucleotide sequence ID" value="NZ_JBHSAF010000011.1"/>
</dbReference>
<dbReference type="InterPro" id="IPR038379">
    <property type="entry name" value="SecE_sf"/>
</dbReference>
<sequence>MSVNTESQGTSKAKDTLLWSLVFIILAAAIVGNYVYSEQALFIRIVAVVAAIVVAGLVALQTVKGKSLIDFARESRIEVRKVVWPTRQETIQTTLIIFAVVAVVGLFLFLLDGALIWLVDFITGVKG</sequence>
<dbReference type="InterPro" id="IPR005807">
    <property type="entry name" value="SecE_bac"/>
</dbReference>
<keyword evidence="7 9" id="KW-0811">Translocation</keyword>
<evidence type="ECO:0000256" key="7">
    <source>
        <dbReference type="ARBA" id="ARBA00023010"/>
    </source>
</evidence>
<comment type="subunit">
    <text evidence="9">Component of the Sec protein translocase complex. Heterotrimer consisting of SecY, SecE and SecG subunits. The heterotrimers can form oligomers, although 1 heterotrimer is thought to be able to translocate proteins. Interacts with the ribosome. Interacts with SecDF, and other proteins may be involved. Interacts with SecA.</text>
</comment>
<evidence type="ECO:0000313" key="10">
    <source>
        <dbReference type="EMBL" id="MFC3913713.1"/>
    </source>
</evidence>
<evidence type="ECO:0000256" key="4">
    <source>
        <dbReference type="ARBA" id="ARBA00022692"/>
    </source>
</evidence>
<keyword evidence="8 9" id="KW-0472">Membrane</keyword>